<name>A0A1F5NKB6_9BACT</name>
<reference evidence="2 3" key="1">
    <citation type="journal article" date="2016" name="Nat. Commun.">
        <title>Thousands of microbial genomes shed light on interconnected biogeochemical processes in an aquifer system.</title>
        <authorList>
            <person name="Anantharaman K."/>
            <person name="Brown C.T."/>
            <person name="Hug L.A."/>
            <person name="Sharon I."/>
            <person name="Castelle C.J."/>
            <person name="Probst A.J."/>
            <person name="Thomas B.C."/>
            <person name="Singh A."/>
            <person name="Wilkins M.J."/>
            <person name="Karaoz U."/>
            <person name="Brodie E.L."/>
            <person name="Williams K.H."/>
            <person name="Hubbard S.S."/>
            <person name="Banfield J.F."/>
        </authorList>
    </citation>
    <scope>NUCLEOTIDE SEQUENCE [LARGE SCALE GENOMIC DNA]</scope>
</reference>
<dbReference type="Proteomes" id="UP000176578">
    <property type="component" value="Unassembled WGS sequence"/>
</dbReference>
<proteinExistence type="predicted"/>
<evidence type="ECO:0000256" key="1">
    <source>
        <dbReference type="SAM" id="Phobius"/>
    </source>
</evidence>
<dbReference type="EMBL" id="MFDZ01000029">
    <property type="protein sequence ID" value="OGE78058.1"/>
    <property type="molecule type" value="Genomic_DNA"/>
</dbReference>
<feature type="transmembrane region" description="Helical" evidence="1">
    <location>
        <begin position="48"/>
        <end position="69"/>
    </location>
</feature>
<feature type="transmembrane region" description="Helical" evidence="1">
    <location>
        <begin position="138"/>
        <end position="163"/>
    </location>
</feature>
<evidence type="ECO:0000313" key="2">
    <source>
        <dbReference type="EMBL" id="OGE78058.1"/>
    </source>
</evidence>
<keyword evidence="1" id="KW-1133">Transmembrane helix</keyword>
<protein>
    <recommendedName>
        <fullName evidence="4">TrbL/VirB6 plasmid conjugal transfer protein</fullName>
    </recommendedName>
</protein>
<keyword evidence="1" id="KW-0812">Transmembrane</keyword>
<feature type="transmembrane region" description="Helical" evidence="1">
    <location>
        <begin position="104"/>
        <end position="126"/>
    </location>
</feature>
<sequence>MSIFLADWIVLSCNKLISAVLNATGGLNSAWIQNAFTPASIATDSTPLITFIFMILFVIVAIVLLLFYVTRLITIALGAVMSPLIFLLWAIPKFADFAEISIKAYITAVYTVFVHVVIIQLAASFLTVPGQTGTNSLISILVGIGLLFTLLKTPGIMMQLVFYNTGRGLAKKLGGQIMNVISSSSREASMAGKMDGTKAITPRKGLAV</sequence>
<keyword evidence="1" id="KW-0472">Membrane</keyword>
<dbReference type="AlphaFoldDB" id="A0A1F5NKB6"/>
<organism evidence="2 3">
    <name type="scientific">Candidatus Daviesbacteria bacterium RIFCSPLOWO2_02_FULL_41_8</name>
    <dbReference type="NCBI Taxonomy" id="1797798"/>
    <lineage>
        <taxon>Bacteria</taxon>
        <taxon>Candidatus Daviesiibacteriota</taxon>
    </lineage>
</organism>
<accession>A0A1F5NKB6</accession>
<gene>
    <name evidence="2" type="ORF">A3J19_01105</name>
</gene>
<feature type="transmembrane region" description="Helical" evidence="1">
    <location>
        <begin position="75"/>
        <end position="92"/>
    </location>
</feature>
<comment type="caution">
    <text evidence="2">The sequence shown here is derived from an EMBL/GenBank/DDBJ whole genome shotgun (WGS) entry which is preliminary data.</text>
</comment>
<evidence type="ECO:0008006" key="4">
    <source>
        <dbReference type="Google" id="ProtNLM"/>
    </source>
</evidence>
<evidence type="ECO:0000313" key="3">
    <source>
        <dbReference type="Proteomes" id="UP000176578"/>
    </source>
</evidence>